<feature type="repeat" description="PPR" evidence="2">
    <location>
        <begin position="70"/>
        <end position="104"/>
    </location>
</feature>
<dbReference type="FunFam" id="1.25.40.10:FF:000031">
    <property type="entry name" value="Pentatricopeptide repeat-containing protein mitochondrial"/>
    <property type="match status" value="1"/>
</dbReference>
<evidence type="ECO:0000313" key="4">
    <source>
        <dbReference type="Proteomes" id="UP001370490"/>
    </source>
</evidence>
<name>A0AAN8UEV8_9MAGN</name>
<dbReference type="Pfam" id="PF13041">
    <property type="entry name" value="PPR_2"/>
    <property type="match status" value="1"/>
</dbReference>
<evidence type="ECO:0000256" key="1">
    <source>
        <dbReference type="ARBA" id="ARBA00022737"/>
    </source>
</evidence>
<organism evidence="3 4">
    <name type="scientific">Dillenia turbinata</name>
    <dbReference type="NCBI Taxonomy" id="194707"/>
    <lineage>
        <taxon>Eukaryota</taxon>
        <taxon>Viridiplantae</taxon>
        <taxon>Streptophyta</taxon>
        <taxon>Embryophyta</taxon>
        <taxon>Tracheophyta</taxon>
        <taxon>Spermatophyta</taxon>
        <taxon>Magnoliopsida</taxon>
        <taxon>eudicotyledons</taxon>
        <taxon>Gunneridae</taxon>
        <taxon>Pentapetalae</taxon>
        <taxon>Dilleniales</taxon>
        <taxon>Dilleniaceae</taxon>
        <taxon>Dillenia</taxon>
    </lineage>
</organism>
<comment type="caution">
    <text evidence="3">The sequence shown here is derived from an EMBL/GenBank/DDBJ whole genome shotgun (WGS) entry which is preliminary data.</text>
</comment>
<keyword evidence="4" id="KW-1185">Reference proteome</keyword>
<dbReference type="Gene3D" id="1.25.40.10">
    <property type="entry name" value="Tetratricopeptide repeat domain"/>
    <property type="match status" value="4"/>
</dbReference>
<dbReference type="NCBIfam" id="TIGR00756">
    <property type="entry name" value="PPR"/>
    <property type="match status" value="3"/>
</dbReference>
<sequence length="505" mass="57932">MPQRNTVPWNAMIRGYFQNGHFDKEVNMFNQMPESNVIAYDTVIAGLIQKVGIDGAKELKRFSGEMSDLDVASWTIMLSGLVSAGRITEARALFDDMPVKDIQAWKTIKGGYVEFGQVNDSMMLYMLMPQKCRLTWNSLCLELMRNGLVKETHALIEQCSFGDIVAFTNVIVGYFGLGEVENAIKLFELMPTQDATMWNVVIFGLGENDYGEEGLKFFIRMNGPSPDEATFTSMMTICADLPTLHLRKQAYAQVIKTGFDYFVKVSVAVVTMYERCGNLDSALLAFSSMPNQDIISWNAIVCGFIHHGNGEKALEMLRKMRLTYIQPNHVTFVDELSSCSHTGLVDQGKQCFDFMSVHHEWDLMQMEMETGFLETDDVSFQDFRVALECCCKLYLNTKLGLTEVHTLNTTEDQMYWLETERWLKQRYAEFHPCHEQNGNFRILGYQWCMLHFNDNTRYSTFKLMAAESDLGSLWFMPQAHCLAVPHKFHHHKFNGLFAVIFWGHF</sequence>
<dbReference type="Proteomes" id="UP001370490">
    <property type="component" value="Unassembled WGS sequence"/>
</dbReference>
<dbReference type="PROSITE" id="PS51375">
    <property type="entry name" value="PPR"/>
    <property type="match status" value="3"/>
</dbReference>
<evidence type="ECO:0000313" key="3">
    <source>
        <dbReference type="EMBL" id="KAK6914155.1"/>
    </source>
</evidence>
<dbReference type="PANTHER" id="PTHR47926">
    <property type="entry name" value="PENTATRICOPEPTIDE REPEAT-CONTAINING PROTEIN"/>
    <property type="match status" value="1"/>
</dbReference>
<dbReference type="InterPro" id="IPR011990">
    <property type="entry name" value="TPR-like_helical_dom_sf"/>
</dbReference>
<dbReference type="PANTHER" id="PTHR47926:SF347">
    <property type="entry name" value="PENTATRICOPEPTIDE REPEAT-CONTAINING PROTEIN"/>
    <property type="match status" value="1"/>
</dbReference>
<accession>A0AAN8UEV8</accession>
<proteinExistence type="predicted"/>
<feature type="repeat" description="PPR" evidence="2">
    <location>
        <begin position="5"/>
        <end position="39"/>
    </location>
</feature>
<evidence type="ECO:0000256" key="2">
    <source>
        <dbReference type="PROSITE-ProRule" id="PRU00708"/>
    </source>
</evidence>
<protein>
    <submittedName>
        <fullName evidence="3">Pentatricopeptide repeat</fullName>
    </submittedName>
</protein>
<feature type="repeat" description="PPR" evidence="2">
    <location>
        <begin position="293"/>
        <end position="327"/>
    </location>
</feature>
<dbReference type="GO" id="GO:0003723">
    <property type="term" value="F:RNA binding"/>
    <property type="evidence" value="ECO:0007669"/>
    <property type="project" value="InterPro"/>
</dbReference>
<dbReference type="InterPro" id="IPR002885">
    <property type="entry name" value="PPR_rpt"/>
</dbReference>
<dbReference type="GO" id="GO:0009451">
    <property type="term" value="P:RNA modification"/>
    <property type="evidence" value="ECO:0007669"/>
    <property type="project" value="InterPro"/>
</dbReference>
<gene>
    <name evidence="3" type="ORF">RJ641_021476</name>
</gene>
<keyword evidence="1" id="KW-0677">Repeat</keyword>
<dbReference type="Pfam" id="PF01535">
    <property type="entry name" value="PPR"/>
    <property type="match status" value="4"/>
</dbReference>
<reference evidence="3 4" key="1">
    <citation type="submission" date="2023-12" db="EMBL/GenBank/DDBJ databases">
        <title>A high-quality genome assembly for Dillenia turbinata (Dilleniales).</title>
        <authorList>
            <person name="Chanderbali A."/>
        </authorList>
    </citation>
    <scope>NUCLEOTIDE SEQUENCE [LARGE SCALE GENOMIC DNA]</scope>
    <source>
        <strain evidence="3">LSX21</strain>
        <tissue evidence="3">Leaf</tissue>
    </source>
</reference>
<dbReference type="AlphaFoldDB" id="A0AAN8UEV8"/>
<dbReference type="InterPro" id="IPR046960">
    <property type="entry name" value="PPR_At4g14850-like_plant"/>
</dbReference>
<dbReference type="EMBL" id="JBAMMX010000026">
    <property type="protein sequence ID" value="KAK6914155.1"/>
    <property type="molecule type" value="Genomic_DNA"/>
</dbReference>